<accession>A0A1E8B915</accession>
<dbReference type="PATRIC" id="fig|86662.25.peg.2098"/>
<reference evidence="1 2" key="1">
    <citation type="submission" date="2016-05" db="EMBL/GenBank/DDBJ databases">
        <title>Bacillus thuringiensis and Bacillus weihenstephanensis as novel biocontrol agents of wilt causing Verticillium species.</title>
        <authorList>
            <person name="Hollensteiner J."/>
            <person name="Wemheuer F."/>
            <person name="Harting R."/>
            <person name="Kolarzyk A."/>
            <person name="Diaz-Valerio S."/>
            <person name="Poehlein A."/>
            <person name="Brzuszkiewicz E."/>
            <person name="Nesemann K."/>
            <person name="Braus-Stromeyer S."/>
            <person name="Braus G."/>
            <person name="Daniel R."/>
            <person name="Liesegang H."/>
        </authorList>
    </citation>
    <scope>NUCLEOTIDE SEQUENCE [LARGE SCALE GENOMIC DNA]</scope>
    <source>
        <strain evidence="1 2">GOE8</strain>
    </source>
</reference>
<gene>
    <name evidence="1" type="ORF">BWGOE8_20950</name>
</gene>
<proteinExistence type="predicted"/>
<evidence type="ECO:0000313" key="2">
    <source>
        <dbReference type="Proteomes" id="UP000175706"/>
    </source>
</evidence>
<dbReference type="RefSeq" id="WP_070142289.1">
    <property type="nucleotide sequence ID" value="NZ_LXLT01000024.1"/>
</dbReference>
<evidence type="ECO:0000313" key="1">
    <source>
        <dbReference type="EMBL" id="OFD80727.1"/>
    </source>
</evidence>
<dbReference type="AlphaFoldDB" id="A0A1E8B915"/>
<evidence type="ECO:0008006" key="3">
    <source>
        <dbReference type="Google" id="ProtNLM"/>
    </source>
</evidence>
<protein>
    <recommendedName>
        <fullName evidence="3">Phage terminase small subunit P27 family</fullName>
    </recommendedName>
</protein>
<dbReference type="EMBL" id="LXLT01000024">
    <property type="protein sequence ID" value="OFD80727.1"/>
    <property type="molecule type" value="Genomic_DNA"/>
</dbReference>
<dbReference type="Proteomes" id="UP000175706">
    <property type="component" value="Unassembled WGS sequence"/>
</dbReference>
<organism evidence="1 2">
    <name type="scientific">Bacillus mycoides</name>
    <dbReference type="NCBI Taxonomy" id="1405"/>
    <lineage>
        <taxon>Bacteria</taxon>
        <taxon>Bacillati</taxon>
        <taxon>Bacillota</taxon>
        <taxon>Bacilli</taxon>
        <taxon>Bacillales</taxon>
        <taxon>Bacillaceae</taxon>
        <taxon>Bacillus</taxon>
        <taxon>Bacillus cereus group</taxon>
    </lineage>
</organism>
<sequence>MAKLSRSKQDEMIAEEVKKWHEIFKDISNEKREAATRLIERVAFMTITLEILEDEIKLKGPTIKYENGSQKMTVENPSQKSYNTMINRYTVACDKLFNLLPKEIAENEKQKTKRSAKDLT</sequence>
<comment type="caution">
    <text evidence="1">The sequence shown here is derived from an EMBL/GenBank/DDBJ whole genome shotgun (WGS) entry which is preliminary data.</text>
</comment>
<name>A0A1E8B915_BACMY</name>